<sequence>MNSPIPKKISIRKNKNRTVLSYDKYDHSSLAFIPVLLYVMGSILVGMIDFNSWEEFLTAVLVLAIPSYGLYVIADHSFNSTNIAMDPNRFVIYDSPIPTHCRRIFKRKEIRGVFTKTYTISSSDFPSYDYYSVSLVLSDLKEVTILQKIASKVHAKAIQKILEEELKISEKFLSDPV</sequence>
<evidence type="ECO:0008006" key="4">
    <source>
        <dbReference type="Google" id="ProtNLM"/>
    </source>
</evidence>
<protein>
    <recommendedName>
        <fullName evidence="4">PH domain-containing protein</fullName>
    </recommendedName>
</protein>
<comment type="caution">
    <text evidence="2">The sequence shown here is derived from an EMBL/GenBank/DDBJ whole genome shotgun (WGS) entry which is preliminary data.</text>
</comment>
<organism evidence="2 3">
    <name type="scientific">Leptospira ainlahdjerensis</name>
    <dbReference type="NCBI Taxonomy" id="2810033"/>
    <lineage>
        <taxon>Bacteria</taxon>
        <taxon>Pseudomonadati</taxon>
        <taxon>Spirochaetota</taxon>
        <taxon>Spirochaetia</taxon>
        <taxon>Leptospirales</taxon>
        <taxon>Leptospiraceae</taxon>
        <taxon>Leptospira</taxon>
    </lineage>
</organism>
<feature type="transmembrane region" description="Helical" evidence="1">
    <location>
        <begin position="30"/>
        <end position="50"/>
    </location>
</feature>
<reference evidence="2 3" key="1">
    <citation type="submission" date="2021-02" db="EMBL/GenBank/DDBJ databases">
        <title>Leptospira ainlahdjerensis sp. nov., Leptospira ainazelensis sp. nov., Leptospira abararensis sp. nov. and Leptospira chreensis sp. nov., four new species isolated from water sources in Algeria.</title>
        <authorList>
            <person name="Amara Korba A."/>
            <person name="Kainiu M."/>
            <person name="Vincent A.T."/>
            <person name="Mariet J.-F."/>
            <person name="Veyrier F.J."/>
            <person name="Goarant C."/>
            <person name="Picardeau M."/>
        </authorList>
    </citation>
    <scope>NUCLEOTIDE SEQUENCE [LARGE SCALE GENOMIC DNA]</scope>
    <source>
        <strain evidence="2 3">201903070</strain>
    </source>
</reference>
<keyword evidence="1" id="KW-0812">Transmembrane</keyword>
<dbReference type="RefSeq" id="WP_205278626.1">
    <property type="nucleotide sequence ID" value="NZ_JAFFPU010000018.1"/>
</dbReference>
<keyword evidence="1" id="KW-1133">Transmembrane helix</keyword>
<gene>
    <name evidence="2" type="ORF">JWG45_04690</name>
</gene>
<dbReference type="EMBL" id="JAFFPU010000018">
    <property type="protein sequence ID" value="MBM9576447.1"/>
    <property type="molecule type" value="Genomic_DNA"/>
</dbReference>
<name>A0ABS2U7U9_9LEPT</name>
<feature type="transmembrane region" description="Helical" evidence="1">
    <location>
        <begin position="56"/>
        <end position="74"/>
    </location>
</feature>
<evidence type="ECO:0000313" key="2">
    <source>
        <dbReference type="EMBL" id="MBM9576447.1"/>
    </source>
</evidence>
<accession>A0ABS2U7U9</accession>
<dbReference type="Proteomes" id="UP000724686">
    <property type="component" value="Unassembled WGS sequence"/>
</dbReference>
<proteinExistence type="predicted"/>
<keyword evidence="3" id="KW-1185">Reference proteome</keyword>
<keyword evidence="1" id="KW-0472">Membrane</keyword>
<evidence type="ECO:0000256" key="1">
    <source>
        <dbReference type="SAM" id="Phobius"/>
    </source>
</evidence>
<evidence type="ECO:0000313" key="3">
    <source>
        <dbReference type="Proteomes" id="UP000724686"/>
    </source>
</evidence>